<evidence type="ECO:0000256" key="1">
    <source>
        <dbReference type="SAM" id="MobiDB-lite"/>
    </source>
</evidence>
<dbReference type="PANTHER" id="PTHR13271">
    <property type="entry name" value="UNCHARACTERIZED PUTATIVE METHYLTRANSFERASE"/>
    <property type="match status" value="1"/>
</dbReference>
<sequence length="897" mass="95679">MVSLRCSCSSSSSSSSDCEASRYLVMPPPAADEDETHEAFRNTLFQSLGIELFTCDAPPSCSTQAGVTASLPDGNANSNAKKGPLRLLRTCCCLCADCIRVNCGVWLDALRVQQASDSELYFFQAHLQRPPTVADKSTTGSAAAATPSGGATVPATAENAVPAAETRKRKTGVDCFRMAKGRTRGTREEAWGLLAGCSGPFSFRHCLTTMQRPPEMLLRNAQGKWEPEAAVAAAHAAAAADAYASQAQRLFALFCAPANQVRPYTPEERQTAILRNAAADLQAYVHPKVQVASFSREGRGLVAAEDLKRGEVLLRVPTSALLNVYTALTHRTFSPLAQLLLGLPPERLLQQEAAAQQQQQEQQQEQQHQNPQKQQNKPEEPTEVQPLVDSDVVLCLFLLFLAFTNGEQGGRAVLRFLPAAGEADASATAAAVCASSAGDPAAAEAAAAAAAAAAQKEELLLMDSEGLVEFLGDAALASAVSRSEAKCKMMREQLLPLLLQTFPPPEGMQQGGGVISACRAAAAAAATTTPPHVLLEACTPTTGAVAAAASAAAAAATAQAGAACGAPAVSSSCEGTHLLRAFLAQLNYADFLWAHLVLESRSFSLPLGPLGPLQEFQPAGVPLINPPGYRSKEASVAPTGEPSGGPSRVHKGEESEGDNEQEEEEEAEERRVPFLLELVETGAAEGCRCVMLPVGFSGGPQGVEGPPGCAAAPAHFVRLPLRCASFVPLGDLLNHDFHAQVLSPVIEEEGKSLCLRLACDVPAGAQVYVHYGPLQSWQFLAFFGFCPSSFPRLQPPQRETHRETIADKTDRDEEWQFTSETSGNPVDFLTVQVAVPEDDGEYELKEGLMELQQLPLCGVFSTGAEPLRRENKRQNRPMQIHKKEIFFYSNITFDYTR</sequence>
<feature type="region of interest" description="Disordered" evidence="1">
    <location>
        <begin position="133"/>
        <end position="154"/>
    </location>
</feature>
<organism evidence="3 4">
    <name type="scientific">Eimeria mitis</name>
    <dbReference type="NCBI Taxonomy" id="44415"/>
    <lineage>
        <taxon>Eukaryota</taxon>
        <taxon>Sar</taxon>
        <taxon>Alveolata</taxon>
        <taxon>Apicomplexa</taxon>
        <taxon>Conoidasida</taxon>
        <taxon>Coccidia</taxon>
        <taxon>Eucoccidiorida</taxon>
        <taxon>Eimeriorina</taxon>
        <taxon>Eimeriidae</taxon>
        <taxon>Eimeria</taxon>
    </lineage>
</organism>
<dbReference type="VEuPathDB" id="ToxoDB:EMH_0027190"/>
<dbReference type="AlphaFoldDB" id="U6JS51"/>
<feature type="region of interest" description="Disordered" evidence="1">
    <location>
        <begin position="627"/>
        <end position="671"/>
    </location>
</feature>
<dbReference type="EMBL" id="HG678421">
    <property type="protein sequence ID" value="CDJ26872.1"/>
    <property type="molecule type" value="Genomic_DNA"/>
</dbReference>
<evidence type="ECO:0000313" key="4">
    <source>
        <dbReference type="Proteomes" id="UP000030744"/>
    </source>
</evidence>
<dbReference type="GO" id="GO:0016279">
    <property type="term" value="F:protein-lysine N-methyltransferase activity"/>
    <property type="evidence" value="ECO:0007669"/>
    <property type="project" value="TreeGrafter"/>
</dbReference>
<name>U6JS51_9EIME</name>
<feature type="compositionally biased region" description="Low complexity" evidence="1">
    <location>
        <begin position="351"/>
        <end position="375"/>
    </location>
</feature>
<feature type="compositionally biased region" description="Acidic residues" evidence="1">
    <location>
        <begin position="655"/>
        <end position="667"/>
    </location>
</feature>
<reference evidence="3" key="2">
    <citation type="submission" date="2013-10" db="EMBL/GenBank/DDBJ databases">
        <authorList>
            <person name="Aslett M."/>
        </authorList>
    </citation>
    <scope>NUCLEOTIDE SEQUENCE [LARGE SCALE GENOMIC DNA]</scope>
    <source>
        <strain evidence="3">Houghton</strain>
    </source>
</reference>
<dbReference type="OrthoDB" id="341421at2759"/>
<proteinExistence type="predicted"/>
<dbReference type="RefSeq" id="XP_013349450.1">
    <property type="nucleotide sequence ID" value="XM_013493996.1"/>
</dbReference>
<dbReference type="PROSITE" id="PS50280">
    <property type="entry name" value="SET"/>
    <property type="match status" value="1"/>
</dbReference>
<evidence type="ECO:0000259" key="2">
    <source>
        <dbReference type="PROSITE" id="PS50280"/>
    </source>
</evidence>
<dbReference type="InterPro" id="IPR001214">
    <property type="entry name" value="SET_dom"/>
</dbReference>
<feature type="domain" description="SET" evidence="2">
    <location>
        <begin position="287"/>
        <end position="772"/>
    </location>
</feature>
<dbReference type="SUPFAM" id="SSF82199">
    <property type="entry name" value="SET domain"/>
    <property type="match status" value="2"/>
</dbReference>
<dbReference type="Proteomes" id="UP000030744">
    <property type="component" value="Unassembled WGS sequence"/>
</dbReference>
<dbReference type="GeneID" id="25377583"/>
<dbReference type="InterPro" id="IPR046341">
    <property type="entry name" value="SET_dom_sf"/>
</dbReference>
<keyword evidence="4" id="KW-1185">Reference proteome</keyword>
<dbReference type="Gene3D" id="3.90.1410.10">
    <property type="entry name" value="set domain protein methyltransferase, domain 1"/>
    <property type="match status" value="1"/>
</dbReference>
<dbReference type="PANTHER" id="PTHR13271:SF155">
    <property type="entry name" value="SET DOMAIN-CONTAINING PROTEIN"/>
    <property type="match status" value="1"/>
</dbReference>
<feature type="region of interest" description="Disordered" evidence="1">
    <location>
        <begin position="351"/>
        <end position="383"/>
    </location>
</feature>
<accession>U6JS51</accession>
<protein>
    <recommendedName>
        <fullName evidence="2">SET domain-containing protein</fullName>
    </recommendedName>
</protein>
<dbReference type="InterPro" id="IPR050600">
    <property type="entry name" value="SETD3_SETD6_MTase"/>
</dbReference>
<evidence type="ECO:0000313" key="3">
    <source>
        <dbReference type="EMBL" id="CDJ26872.1"/>
    </source>
</evidence>
<gene>
    <name evidence="3" type="ORF">EMH_0027190</name>
</gene>
<feature type="compositionally biased region" description="Low complexity" evidence="1">
    <location>
        <begin position="137"/>
        <end position="154"/>
    </location>
</feature>
<reference evidence="3" key="1">
    <citation type="submission" date="2013-10" db="EMBL/GenBank/DDBJ databases">
        <title>Genomic analysis of the causative agents of coccidiosis in chickens.</title>
        <authorList>
            <person name="Reid A.J."/>
            <person name="Blake D."/>
            <person name="Billington K."/>
            <person name="Browne H."/>
            <person name="Dunn M."/>
            <person name="Hung S."/>
            <person name="Kawahara F."/>
            <person name="Miranda-Saavedra D."/>
            <person name="Mourier T."/>
            <person name="Nagra H."/>
            <person name="Otto T.D."/>
            <person name="Rawlings N."/>
            <person name="Sanchez A."/>
            <person name="Sanders M."/>
            <person name="Subramaniam C."/>
            <person name="Tay Y."/>
            <person name="Dear P."/>
            <person name="Doerig C."/>
            <person name="Gruber A."/>
            <person name="Parkinson J."/>
            <person name="Shirley M."/>
            <person name="Wan K.L."/>
            <person name="Berriman M."/>
            <person name="Tomley F."/>
            <person name="Pain A."/>
        </authorList>
    </citation>
    <scope>NUCLEOTIDE SEQUENCE [LARGE SCALE GENOMIC DNA]</scope>
    <source>
        <strain evidence="3">Houghton</strain>
    </source>
</reference>